<organism evidence="1 2">
    <name type="scientific">Ramlibacter rhizophilus</name>
    <dbReference type="NCBI Taxonomy" id="1781167"/>
    <lineage>
        <taxon>Bacteria</taxon>
        <taxon>Pseudomonadati</taxon>
        <taxon>Pseudomonadota</taxon>
        <taxon>Betaproteobacteria</taxon>
        <taxon>Burkholderiales</taxon>
        <taxon>Comamonadaceae</taxon>
        <taxon>Ramlibacter</taxon>
    </lineage>
</organism>
<dbReference type="EMBL" id="SMLL01000003">
    <property type="protein sequence ID" value="TFZ01661.1"/>
    <property type="molecule type" value="Genomic_DNA"/>
</dbReference>
<dbReference type="AlphaFoldDB" id="A0A4Z0BS49"/>
<sequence>MQVAAHSRFVTLTVPDQRLWVRVLAFLFRAPVPKVKRDFIATTDAHGEWQLQECSLGEY</sequence>
<dbReference type="Proteomes" id="UP000297564">
    <property type="component" value="Unassembled WGS sequence"/>
</dbReference>
<dbReference type="RefSeq" id="WP_135284960.1">
    <property type="nucleotide sequence ID" value="NZ_SMLL01000003.1"/>
</dbReference>
<evidence type="ECO:0000313" key="1">
    <source>
        <dbReference type="EMBL" id="TFZ01661.1"/>
    </source>
</evidence>
<keyword evidence="2" id="KW-1185">Reference proteome</keyword>
<reference evidence="1 2" key="1">
    <citation type="submission" date="2019-03" db="EMBL/GenBank/DDBJ databases">
        <title>Ramlibacter rhizophilus CCTCC AB2015357, whole genome shotgun sequence.</title>
        <authorList>
            <person name="Zhang X."/>
            <person name="Feng G."/>
            <person name="Zhu H."/>
        </authorList>
    </citation>
    <scope>NUCLEOTIDE SEQUENCE [LARGE SCALE GENOMIC DNA]</scope>
    <source>
        <strain evidence="1 2">CCTCC AB2015357</strain>
    </source>
</reference>
<gene>
    <name evidence="1" type="ORF">EZ242_09845</name>
</gene>
<comment type="caution">
    <text evidence="1">The sequence shown here is derived from an EMBL/GenBank/DDBJ whole genome shotgun (WGS) entry which is preliminary data.</text>
</comment>
<accession>A0A4Z0BS49</accession>
<evidence type="ECO:0000313" key="2">
    <source>
        <dbReference type="Proteomes" id="UP000297564"/>
    </source>
</evidence>
<proteinExistence type="predicted"/>
<name>A0A4Z0BS49_9BURK</name>
<protein>
    <submittedName>
        <fullName evidence="1">Uncharacterized protein</fullName>
    </submittedName>
</protein>